<sequence>MAPLSCLAGPDKQSRSKTDVRSALETLSALDAIFSDSGYESGSVSDDEDDDDGQLPPEHYLALAESLDIAQLRQKRYSPRTQEKLDETRGYWERYCRHIKANAERQWDRISNSEETVRFLYAFFSWRCDIRHGKNNQYCPGIKRKSSLETFWKWWHLVLKQETASGLSKDTIVKVEDVVAQVATEKELALVGRPKKNMYIEDVAEFAQVVLTTTEMTFVCGWQRIQMLLFLQLAAITASRPSAILHLRYRDVVLTLIRVPDGGRPRLFIFLKPEFTKRFLRDKAPNEFKIPEIIFDPTLVLSPHICLLTMLFHIGGFKSISTSGPVLDCAEKLYRVKVLDGKGQQPLLLKDELLDKFVFCQTEPTSTGFKICLDQRMTPSMVSSRMRRAGEITGFEEVAHPYNLRYAGAKAFNNSEEVTEALQNVMLQHADIRTFVKHYQVDVDVDAQGIVRKTGSQTALVQFACSMSASIDPNRPYKLSPEESRSLNYLPVVRGRQDTVQKRKREWEDREAELERANRVCKTSLGHLDDRVLAESNPEVLERLEVFRDRTAEAKSEHNKATHELRNEKQRQRNRQIRENLERYKNEQPVIDLERQLAGKLVDTKVMDTFEHEAFMPPEHLMFVDCVLTMPGANLEAEYQRRINTINAGVAFCGVEEGRPSRRPTQTRGRPTVDDDACPPTKRQRCSVKDNTEVLLHQAMESVQAKSTAEQPQTCFRPRVCFLCVGNPSCALEDRIMKYATAGSLTRHFLRRHINPPWPATGVECNVCEGKVLPAKSALLSHVEEAHGTVVRGRSREKLALEYQRSLEN</sequence>
<dbReference type="PANTHER" id="PTHR37535:SF2">
    <property type="entry name" value="FINGER DOMAIN PROTEIN, PUTATIVE (AFU_ORTHOLOGUE AFUA_6G09300)-RELATED"/>
    <property type="match status" value="1"/>
</dbReference>
<dbReference type="Gene3D" id="1.10.443.10">
    <property type="entry name" value="Intergrase catalytic core"/>
    <property type="match status" value="1"/>
</dbReference>
<dbReference type="VEuPathDB" id="FungiDB:EMCG_08141"/>
<dbReference type="InterPro" id="IPR013762">
    <property type="entry name" value="Integrase-like_cat_sf"/>
</dbReference>
<dbReference type="InterPro" id="IPR002104">
    <property type="entry name" value="Integrase_catalytic"/>
</dbReference>
<keyword evidence="1" id="KW-0233">DNA recombination</keyword>
<evidence type="ECO:0000313" key="4">
    <source>
        <dbReference type="EMBL" id="PGH31992.1"/>
    </source>
</evidence>
<feature type="region of interest" description="Disordered" evidence="2">
    <location>
        <begin position="1"/>
        <end position="20"/>
    </location>
</feature>
<dbReference type="STRING" id="73230.A0A2B7ZG48"/>
<dbReference type="AlphaFoldDB" id="A0A2B7ZG48"/>
<comment type="caution">
    <text evidence="4">The sequence shown here is derived from an EMBL/GenBank/DDBJ whole genome shotgun (WGS) entry which is preliminary data.</text>
</comment>
<gene>
    <name evidence="4" type="ORF">GX50_05186</name>
</gene>
<accession>A0A2B7ZG48</accession>
<protein>
    <recommendedName>
        <fullName evidence="3">Tyr recombinase domain-containing protein</fullName>
    </recommendedName>
</protein>
<dbReference type="InterPro" id="IPR011010">
    <property type="entry name" value="DNA_brk_join_enz"/>
</dbReference>
<dbReference type="GO" id="GO:0006310">
    <property type="term" value="P:DNA recombination"/>
    <property type="evidence" value="ECO:0007669"/>
    <property type="project" value="UniProtKB-KW"/>
</dbReference>
<evidence type="ECO:0000313" key="5">
    <source>
        <dbReference type="Proteomes" id="UP000226031"/>
    </source>
</evidence>
<dbReference type="GO" id="GO:0015074">
    <property type="term" value="P:DNA integration"/>
    <property type="evidence" value="ECO:0007669"/>
    <property type="project" value="InterPro"/>
</dbReference>
<dbReference type="EMBL" id="PDND01000107">
    <property type="protein sequence ID" value="PGH31992.1"/>
    <property type="molecule type" value="Genomic_DNA"/>
</dbReference>
<organism evidence="4 5">
    <name type="scientific">[Emmonsia] crescens</name>
    <dbReference type="NCBI Taxonomy" id="73230"/>
    <lineage>
        <taxon>Eukaryota</taxon>
        <taxon>Fungi</taxon>
        <taxon>Dikarya</taxon>
        <taxon>Ascomycota</taxon>
        <taxon>Pezizomycotina</taxon>
        <taxon>Eurotiomycetes</taxon>
        <taxon>Eurotiomycetidae</taxon>
        <taxon>Onygenales</taxon>
        <taxon>Ajellomycetaceae</taxon>
        <taxon>Emergomyces</taxon>
    </lineage>
</organism>
<dbReference type="PROSITE" id="PS51898">
    <property type="entry name" value="TYR_RECOMBINASE"/>
    <property type="match status" value="1"/>
</dbReference>
<dbReference type="Proteomes" id="UP000226031">
    <property type="component" value="Unassembled WGS sequence"/>
</dbReference>
<dbReference type="Pfam" id="PF11917">
    <property type="entry name" value="DUF3435"/>
    <property type="match status" value="1"/>
</dbReference>
<proteinExistence type="predicted"/>
<reference evidence="4 5" key="1">
    <citation type="submission" date="2017-10" db="EMBL/GenBank/DDBJ databases">
        <title>Comparative genomics in systemic dimorphic fungi from Ajellomycetaceae.</title>
        <authorList>
            <person name="Munoz J.F."/>
            <person name="Mcewen J.G."/>
            <person name="Clay O.K."/>
            <person name="Cuomo C.A."/>
        </authorList>
    </citation>
    <scope>NUCLEOTIDE SEQUENCE [LARGE SCALE GENOMIC DNA]</scope>
    <source>
        <strain evidence="4 5">UAMH4076</strain>
    </source>
</reference>
<feature type="domain" description="Tyr recombinase" evidence="3">
    <location>
        <begin position="193"/>
        <end position="453"/>
    </location>
</feature>
<dbReference type="PANTHER" id="PTHR37535">
    <property type="entry name" value="FLUG DOMAIN PROTEIN"/>
    <property type="match status" value="1"/>
</dbReference>
<name>A0A2B7ZG48_9EURO</name>
<dbReference type="GO" id="GO:0003677">
    <property type="term" value="F:DNA binding"/>
    <property type="evidence" value="ECO:0007669"/>
    <property type="project" value="InterPro"/>
</dbReference>
<evidence type="ECO:0000259" key="3">
    <source>
        <dbReference type="PROSITE" id="PS51898"/>
    </source>
</evidence>
<feature type="region of interest" description="Disordered" evidence="2">
    <location>
        <begin position="657"/>
        <end position="683"/>
    </location>
</feature>
<dbReference type="SUPFAM" id="SSF56349">
    <property type="entry name" value="DNA breaking-rejoining enzymes"/>
    <property type="match status" value="1"/>
</dbReference>
<evidence type="ECO:0000256" key="2">
    <source>
        <dbReference type="SAM" id="MobiDB-lite"/>
    </source>
</evidence>
<evidence type="ECO:0000256" key="1">
    <source>
        <dbReference type="ARBA" id="ARBA00023172"/>
    </source>
</evidence>
<feature type="region of interest" description="Disordered" evidence="2">
    <location>
        <begin position="553"/>
        <end position="573"/>
    </location>
</feature>
<keyword evidence="5" id="KW-1185">Reference proteome</keyword>
<dbReference type="InterPro" id="IPR021842">
    <property type="entry name" value="DUF3435"/>
</dbReference>